<keyword evidence="2" id="KW-1185">Reference proteome</keyword>
<dbReference type="PROSITE" id="PS50838">
    <property type="entry name" value="MAGE"/>
    <property type="match status" value="1"/>
</dbReference>
<dbReference type="Gene3D" id="1.10.10.1200">
    <property type="entry name" value="MAGE homology domain, winged helix WH1 motif"/>
    <property type="match status" value="1"/>
</dbReference>
<reference evidence="3" key="1">
    <citation type="submission" date="2025-08" db="UniProtKB">
        <authorList>
            <consortium name="RefSeq"/>
        </authorList>
    </citation>
    <scope>IDENTIFICATION</scope>
    <source>
        <tissue evidence="3">Silk gland</tissue>
    </source>
</reference>
<dbReference type="OrthoDB" id="205198at2759"/>
<sequence length="209" mass="24296">MSRQSQTESTRLFDNSVRQCVRYVFCREADKIPIKRSEILEQIAPEYRKKSKNVLVEVEKELKRVYGYKLVEIKDKDKILYIVVLDEACDSPPSRTTDLLQKRILSGALTHIFMSGRPVKEDDMWSFLDKSGLLAEDNISGRKLLTQQFTKQLYLSYSKMGEGELARYAFDWGPRANHELPKKFILQKVAVAFGTDPACWSEQYKRTLE</sequence>
<dbReference type="PANTHER" id="PTHR11736">
    <property type="entry name" value="MELANOMA-ASSOCIATED ANTIGEN MAGE ANTIGEN"/>
    <property type="match status" value="1"/>
</dbReference>
<proteinExistence type="predicted"/>
<dbReference type="InterPro" id="IPR041898">
    <property type="entry name" value="MAGE_WH1"/>
</dbReference>
<dbReference type="InterPro" id="IPR002190">
    <property type="entry name" value="MHD_dom"/>
</dbReference>
<dbReference type="KEGG" id="bman:114242368"/>
<name>A0A6J2JIB0_BOMMA</name>
<dbReference type="PANTHER" id="PTHR11736:SF14">
    <property type="entry name" value="NSE3 HOMOLOG, SMC5-SMC6 COMPLEX COMPONENT"/>
    <property type="match status" value="1"/>
</dbReference>
<evidence type="ECO:0000313" key="3">
    <source>
        <dbReference type="RefSeq" id="XP_028029296.1"/>
    </source>
</evidence>
<evidence type="ECO:0000259" key="1">
    <source>
        <dbReference type="PROSITE" id="PS50838"/>
    </source>
</evidence>
<dbReference type="SMART" id="SM01373">
    <property type="entry name" value="MAGE"/>
    <property type="match status" value="1"/>
</dbReference>
<dbReference type="Pfam" id="PF01454">
    <property type="entry name" value="MAGE"/>
    <property type="match status" value="2"/>
</dbReference>
<protein>
    <submittedName>
        <fullName evidence="3">Non-structural maintenance of chromosomes element 3 homolog</fullName>
    </submittedName>
</protein>
<dbReference type="Gene3D" id="1.10.10.1210">
    <property type="entry name" value="MAGE homology domain, winged helix WH2 motif"/>
    <property type="match status" value="1"/>
</dbReference>
<feature type="domain" description="MAGE" evidence="1">
    <location>
        <begin position="13"/>
        <end position="207"/>
    </location>
</feature>
<organism evidence="2 3">
    <name type="scientific">Bombyx mandarina</name>
    <name type="common">Wild silk moth</name>
    <name type="synonym">Wild silkworm</name>
    <dbReference type="NCBI Taxonomy" id="7092"/>
    <lineage>
        <taxon>Eukaryota</taxon>
        <taxon>Metazoa</taxon>
        <taxon>Ecdysozoa</taxon>
        <taxon>Arthropoda</taxon>
        <taxon>Hexapoda</taxon>
        <taxon>Insecta</taxon>
        <taxon>Pterygota</taxon>
        <taxon>Neoptera</taxon>
        <taxon>Endopterygota</taxon>
        <taxon>Lepidoptera</taxon>
        <taxon>Glossata</taxon>
        <taxon>Ditrysia</taxon>
        <taxon>Bombycoidea</taxon>
        <taxon>Bombycidae</taxon>
        <taxon>Bombycinae</taxon>
        <taxon>Bombyx</taxon>
    </lineage>
</organism>
<gene>
    <name evidence="3" type="primary">LOC114242368</name>
</gene>
<dbReference type="InterPro" id="IPR037445">
    <property type="entry name" value="MAGE"/>
</dbReference>
<dbReference type="InterPro" id="IPR041899">
    <property type="entry name" value="MAGE_WH2"/>
</dbReference>
<dbReference type="RefSeq" id="XP_028029296.1">
    <property type="nucleotide sequence ID" value="XM_028173495.1"/>
</dbReference>
<dbReference type="GO" id="GO:0005634">
    <property type="term" value="C:nucleus"/>
    <property type="evidence" value="ECO:0007669"/>
    <property type="project" value="TreeGrafter"/>
</dbReference>
<dbReference type="Proteomes" id="UP000504629">
    <property type="component" value="Unplaced"/>
</dbReference>
<accession>A0A6J2JIB0</accession>
<dbReference type="GeneID" id="114242368"/>
<evidence type="ECO:0000313" key="2">
    <source>
        <dbReference type="Proteomes" id="UP000504629"/>
    </source>
</evidence>
<dbReference type="AlphaFoldDB" id="A0A6J2JIB0"/>